<dbReference type="EMBL" id="JEMT01029664">
    <property type="protein sequence ID" value="EXX51408.1"/>
    <property type="molecule type" value="Genomic_DNA"/>
</dbReference>
<protein>
    <recommendedName>
        <fullName evidence="3">F-box domain-containing protein</fullName>
    </recommendedName>
</protein>
<reference evidence="1 2" key="1">
    <citation type="submission" date="2014-02" db="EMBL/GenBank/DDBJ databases">
        <title>Single nucleus genome sequencing reveals high similarity among nuclei of an endomycorrhizal fungus.</title>
        <authorList>
            <person name="Lin K."/>
            <person name="Geurts R."/>
            <person name="Zhang Z."/>
            <person name="Limpens E."/>
            <person name="Saunders D.G."/>
            <person name="Mu D."/>
            <person name="Pang E."/>
            <person name="Cao H."/>
            <person name="Cha H."/>
            <person name="Lin T."/>
            <person name="Zhou Q."/>
            <person name="Shang Y."/>
            <person name="Li Y."/>
            <person name="Ivanov S."/>
            <person name="Sharma T."/>
            <person name="Velzen R.V."/>
            <person name="Ruijter N.D."/>
            <person name="Aanen D.K."/>
            <person name="Win J."/>
            <person name="Kamoun S."/>
            <person name="Bisseling T."/>
            <person name="Huang S."/>
        </authorList>
    </citation>
    <scope>NUCLEOTIDE SEQUENCE [LARGE SCALE GENOMIC DNA]</scope>
    <source>
        <strain evidence="2">DAOM197198w</strain>
    </source>
</reference>
<evidence type="ECO:0000313" key="2">
    <source>
        <dbReference type="Proteomes" id="UP000022910"/>
    </source>
</evidence>
<comment type="caution">
    <text evidence="1">The sequence shown here is derived from an EMBL/GenBank/DDBJ whole genome shotgun (WGS) entry which is preliminary data.</text>
</comment>
<organism evidence="1 2">
    <name type="scientific">Rhizophagus irregularis (strain DAOM 197198w)</name>
    <name type="common">Glomus intraradices</name>
    <dbReference type="NCBI Taxonomy" id="1432141"/>
    <lineage>
        <taxon>Eukaryota</taxon>
        <taxon>Fungi</taxon>
        <taxon>Fungi incertae sedis</taxon>
        <taxon>Mucoromycota</taxon>
        <taxon>Glomeromycotina</taxon>
        <taxon>Glomeromycetes</taxon>
        <taxon>Glomerales</taxon>
        <taxon>Glomeraceae</taxon>
        <taxon>Rhizophagus</taxon>
    </lineage>
</organism>
<name>A0A015L9A7_RHIIW</name>
<sequence length="513" mass="59220">MPAPLPTDCLNGIFKCLLDDLNYTSSLHSCLLVNKLWCETVIPLIWNNPWQCAKLILSNKDWPPLVRTLLSCLPEDSKEILRNNGIDLLLRTTSQKPPLFDYVGYCQHLSPTVMDKLKSVTVDEDNKNNVNSEYKAYREHLVEQEFYKLFMTKCSLKHLVLPKIPLSYFPGANHCLEYLRDLKCYTERSPELFYGLAHISRNLHRLTIYPCDQDNDGLITLIKLQKGLKTLVLVSSEDYVSICPEIGQALATQMHSLSFLKIRQSLCIPPQTISSFINLRILQLDITTEVSNMESLAYVTLPKLEILDIFCDENAPFNTYSSLISNSISSNSSYLKRIYWHKINPPTCAEEIGKYIQILLPASSTLRFLTVWWSEELFTLLNLCDQLETIKFCNHKDLRGNIDYLSNNLIESENCLQGKLIFELLKILSLENLCIICLQGGWAFTSEELKEFLEFWKEQRKNTLSLYILSFESQSKNEPEGIIREYMNDGILKDFGDRDSLENFYSMEINMNI</sequence>
<evidence type="ECO:0008006" key="3">
    <source>
        <dbReference type="Google" id="ProtNLM"/>
    </source>
</evidence>
<gene>
    <name evidence="1" type="ORF">RirG_262210</name>
</gene>
<dbReference type="OrthoDB" id="2343567at2759"/>
<dbReference type="Proteomes" id="UP000022910">
    <property type="component" value="Unassembled WGS sequence"/>
</dbReference>
<accession>A0A015L9A7</accession>
<evidence type="ECO:0000313" key="1">
    <source>
        <dbReference type="EMBL" id="EXX51408.1"/>
    </source>
</evidence>
<proteinExistence type="predicted"/>
<dbReference type="AlphaFoldDB" id="A0A015L9A7"/>
<keyword evidence="2" id="KW-1185">Reference proteome</keyword>
<dbReference type="HOGENOM" id="CLU_028913_8_1_1"/>